<proteinExistence type="predicted"/>
<evidence type="ECO:0000313" key="2">
    <source>
        <dbReference type="Proteomes" id="UP000245207"/>
    </source>
</evidence>
<organism evidence="1 2">
    <name type="scientific">Artemisia annua</name>
    <name type="common">Sweet wormwood</name>
    <dbReference type="NCBI Taxonomy" id="35608"/>
    <lineage>
        <taxon>Eukaryota</taxon>
        <taxon>Viridiplantae</taxon>
        <taxon>Streptophyta</taxon>
        <taxon>Embryophyta</taxon>
        <taxon>Tracheophyta</taxon>
        <taxon>Spermatophyta</taxon>
        <taxon>Magnoliopsida</taxon>
        <taxon>eudicotyledons</taxon>
        <taxon>Gunneridae</taxon>
        <taxon>Pentapetalae</taxon>
        <taxon>asterids</taxon>
        <taxon>campanulids</taxon>
        <taxon>Asterales</taxon>
        <taxon>Asteraceae</taxon>
        <taxon>Asteroideae</taxon>
        <taxon>Anthemideae</taxon>
        <taxon>Artemisiinae</taxon>
        <taxon>Artemisia</taxon>
    </lineage>
</organism>
<dbReference type="AlphaFoldDB" id="A0A2U1NXA8"/>
<keyword evidence="1" id="KW-0808">Transferase</keyword>
<gene>
    <name evidence="1" type="ORF">CTI12_AA216010</name>
</gene>
<dbReference type="InterPro" id="IPR050519">
    <property type="entry name" value="Glycosyltransf_28_UgtP"/>
</dbReference>
<evidence type="ECO:0000313" key="1">
    <source>
        <dbReference type="EMBL" id="PWA78070.1"/>
    </source>
</evidence>
<dbReference type="PANTHER" id="PTHR43025">
    <property type="entry name" value="MONOGALACTOSYLDIACYLGLYCEROL SYNTHASE"/>
    <property type="match status" value="1"/>
</dbReference>
<dbReference type="OrthoDB" id="1719898at2759"/>
<comment type="caution">
    <text evidence="1">The sequence shown here is derived from an EMBL/GenBank/DDBJ whole genome shotgun (WGS) entry which is preliminary data.</text>
</comment>
<dbReference type="GO" id="GO:0016757">
    <property type="term" value="F:glycosyltransferase activity"/>
    <property type="evidence" value="ECO:0007669"/>
    <property type="project" value="UniProtKB-KW"/>
</dbReference>
<name>A0A2U1NXA8_ARTAN</name>
<dbReference type="EMBL" id="PKPP01002041">
    <property type="protein sequence ID" value="PWA78070.1"/>
    <property type="molecule type" value="Genomic_DNA"/>
</dbReference>
<protein>
    <submittedName>
        <fullName evidence="1">1,2-diacylglycerol 3-beta-galactosyltransferase</fullName>
    </submittedName>
</protein>
<keyword evidence="1" id="KW-0328">Glycosyltransferase</keyword>
<dbReference type="PANTHER" id="PTHR43025:SF1">
    <property type="entry name" value="MONOGALACTOSYLDIACYLGLYCEROL SYNTHASE 2, CHLOROPLASTIC"/>
    <property type="match status" value="1"/>
</dbReference>
<dbReference type="STRING" id="35608.A0A2U1NXA8"/>
<keyword evidence="2" id="KW-1185">Reference proteome</keyword>
<accession>A0A2U1NXA8</accession>
<reference evidence="1 2" key="1">
    <citation type="journal article" date="2018" name="Mol. Plant">
        <title>The genome of Artemisia annua provides insight into the evolution of Asteraceae family and artemisinin biosynthesis.</title>
        <authorList>
            <person name="Shen Q."/>
            <person name="Zhang L."/>
            <person name="Liao Z."/>
            <person name="Wang S."/>
            <person name="Yan T."/>
            <person name="Shi P."/>
            <person name="Liu M."/>
            <person name="Fu X."/>
            <person name="Pan Q."/>
            <person name="Wang Y."/>
            <person name="Lv Z."/>
            <person name="Lu X."/>
            <person name="Zhang F."/>
            <person name="Jiang W."/>
            <person name="Ma Y."/>
            <person name="Chen M."/>
            <person name="Hao X."/>
            <person name="Li L."/>
            <person name="Tang Y."/>
            <person name="Lv G."/>
            <person name="Zhou Y."/>
            <person name="Sun X."/>
            <person name="Brodelius P.E."/>
            <person name="Rose J.K.C."/>
            <person name="Tang K."/>
        </authorList>
    </citation>
    <scope>NUCLEOTIDE SEQUENCE [LARGE SCALE GENOMIC DNA]</scope>
    <source>
        <strain evidence="2">cv. Huhao1</strain>
        <tissue evidence="1">Leaf</tissue>
    </source>
</reference>
<dbReference type="Proteomes" id="UP000245207">
    <property type="component" value="Unassembled WGS sequence"/>
</dbReference>
<sequence length="125" mass="13872">MLVRVGHPARLLYKVGKVKAHASVTGHELEDVQKSSSAEPTLLFIDIQKTEHHRRFVGSFYGVYEEDPYKARPGTITEALIRGLPIILIDYIPGHEEGNVPYLVGNGAGVFTRSPKEDGTYLRAI</sequence>